<reference evidence="1" key="1">
    <citation type="submission" date="2023-04" db="EMBL/GenBank/DDBJ databases">
        <title>Draft Genome sequencing of Naganishia species isolated from polar environments using Oxford Nanopore Technology.</title>
        <authorList>
            <person name="Leo P."/>
            <person name="Venkateswaran K."/>
        </authorList>
    </citation>
    <scope>NUCLEOTIDE SEQUENCE</scope>
    <source>
        <strain evidence="1">MNA-CCFEE 5425</strain>
    </source>
</reference>
<evidence type="ECO:0000313" key="1">
    <source>
        <dbReference type="EMBL" id="KAJ9114061.1"/>
    </source>
</evidence>
<organism evidence="1 2">
    <name type="scientific">Naganishia vaughanmartiniae</name>
    <dbReference type="NCBI Taxonomy" id="1424756"/>
    <lineage>
        <taxon>Eukaryota</taxon>
        <taxon>Fungi</taxon>
        <taxon>Dikarya</taxon>
        <taxon>Basidiomycota</taxon>
        <taxon>Agaricomycotina</taxon>
        <taxon>Tremellomycetes</taxon>
        <taxon>Filobasidiales</taxon>
        <taxon>Filobasidiaceae</taxon>
        <taxon>Naganishia</taxon>
    </lineage>
</organism>
<proteinExistence type="predicted"/>
<accession>A0ACC2WSH9</accession>
<name>A0ACC2WSH9_9TREE</name>
<dbReference type="Proteomes" id="UP001243375">
    <property type="component" value="Unassembled WGS sequence"/>
</dbReference>
<sequence>MSEAASPAGFNSLQMKYKVLRERHRMVVRRCMGAEGEVAVSNLVYDQLEVRLDEVTKKYRELEEKLSDKEKEIETIKKQSFEWCAGYMDKDKALQAQAKEHTLNVKAWGDKIKDQQEECLKLNAVVEIQRLKLEGFDETWQAVREATLKYRVASEKRFEDEAISKGKRKAVDEIGEEEGLVNRRDEKRAE</sequence>
<keyword evidence="2" id="KW-1185">Reference proteome</keyword>
<comment type="caution">
    <text evidence="1">The sequence shown here is derived from an EMBL/GenBank/DDBJ whole genome shotgun (WGS) entry which is preliminary data.</text>
</comment>
<dbReference type="EMBL" id="JASBWU010000020">
    <property type="protein sequence ID" value="KAJ9114061.1"/>
    <property type="molecule type" value="Genomic_DNA"/>
</dbReference>
<protein>
    <submittedName>
        <fullName evidence="1">Uncharacterized protein</fullName>
    </submittedName>
</protein>
<evidence type="ECO:0000313" key="2">
    <source>
        <dbReference type="Proteomes" id="UP001243375"/>
    </source>
</evidence>
<gene>
    <name evidence="1" type="ORF">QFC22_005881</name>
</gene>